<evidence type="ECO:0000256" key="5">
    <source>
        <dbReference type="ARBA" id="ARBA00015719"/>
    </source>
</evidence>
<dbReference type="GO" id="GO:0008236">
    <property type="term" value="F:serine-type peptidase activity"/>
    <property type="evidence" value="ECO:0007669"/>
    <property type="project" value="UniProtKB-KW"/>
</dbReference>
<evidence type="ECO:0000256" key="6">
    <source>
        <dbReference type="ARBA" id="ARBA00022670"/>
    </source>
</evidence>
<evidence type="ECO:0000256" key="1">
    <source>
        <dbReference type="ARBA" id="ARBA00001092"/>
    </source>
</evidence>
<comment type="caution">
    <text evidence="9">The sequence shown here is derived from an EMBL/GenBank/DDBJ whole genome shotgun (WGS) entry which is preliminary data.</text>
</comment>
<dbReference type="GO" id="GO:0006508">
    <property type="term" value="P:proteolysis"/>
    <property type="evidence" value="ECO:0007669"/>
    <property type="project" value="UniProtKB-KW"/>
</dbReference>
<dbReference type="EMBL" id="LFTY01000001">
    <property type="protein sequence ID" value="KMW59949.1"/>
    <property type="molecule type" value="Genomic_DNA"/>
</dbReference>
<evidence type="ECO:0000256" key="4">
    <source>
        <dbReference type="ARBA" id="ARBA00013115"/>
    </source>
</evidence>
<protein>
    <recommendedName>
        <fullName evidence="5">Cyanophycinase</fullName>
        <ecNumber evidence="4">3.4.15.6</ecNumber>
    </recommendedName>
</protein>
<reference evidence="9 10" key="1">
    <citation type="submission" date="2015-06" db="EMBL/GenBank/DDBJ databases">
        <title>Draft genome sequence of an Alphaproteobacteria species associated to the Mediterranean sponge Oscarella lobularis.</title>
        <authorList>
            <person name="Jourda C."/>
            <person name="Santini S."/>
            <person name="Claverie J.-M."/>
        </authorList>
    </citation>
    <scope>NUCLEOTIDE SEQUENCE [LARGE SCALE GENOMIC DNA]</scope>
    <source>
        <strain evidence="9">IGS</strain>
    </source>
</reference>
<evidence type="ECO:0000256" key="3">
    <source>
        <dbReference type="ARBA" id="ARBA00006534"/>
    </source>
</evidence>
<evidence type="ECO:0000313" key="10">
    <source>
        <dbReference type="Proteomes" id="UP000037178"/>
    </source>
</evidence>
<dbReference type="GO" id="GO:0008241">
    <property type="term" value="F:peptidyl-dipeptidase activity"/>
    <property type="evidence" value="ECO:0007669"/>
    <property type="project" value="UniProtKB-EC"/>
</dbReference>
<comment type="catalytic activity">
    <reaction evidence="1">
        <text>[L-4-(L-arginin-2-N-yl)aspartate](n) + H2O = [L-4-(L-arginin-2-N-yl)aspartate](n-1) + L-4-(L-arginin-2-N-yl)aspartate</text>
        <dbReference type="Rhea" id="RHEA:12845"/>
        <dbReference type="Rhea" id="RHEA-COMP:13728"/>
        <dbReference type="Rhea" id="RHEA-COMP:13734"/>
        <dbReference type="ChEBI" id="CHEBI:15377"/>
        <dbReference type="ChEBI" id="CHEBI:137986"/>
        <dbReference type="ChEBI" id="CHEBI:137991"/>
        <dbReference type="EC" id="3.4.15.6"/>
    </reaction>
</comment>
<dbReference type="Pfam" id="PF03575">
    <property type="entry name" value="Peptidase_S51"/>
    <property type="match status" value="1"/>
</dbReference>
<dbReference type="SUPFAM" id="SSF52317">
    <property type="entry name" value="Class I glutamine amidotransferase-like"/>
    <property type="match status" value="1"/>
</dbReference>
<evidence type="ECO:0000256" key="2">
    <source>
        <dbReference type="ARBA" id="ARBA00002039"/>
    </source>
</evidence>
<sequence length="209" mass="22902">MLKRAIRQAGGGRSRVLICPFAWRDPKEAADFAKKLFRGLGARSVEVLDIRDHAQAVMQVSNADIIWYSGGLQKRQVLALAGVPGLVRTLQTAYANGTVMVGGSAGAAVMSKLMISGGSSGTAHTRSGLGFLPKVVLDQHVIARSREWRLRQVISKNRRLVGVGLDERTGVLIQNGIFRVYGKSQVIVTEWKQGQLSERRYKRGDKFTV</sequence>
<dbReference type="Gene3D" id="3.40.50.880">
    <property type="match status" value="1"/>
</dbReference>
<dbReference type="PANTHER" id="PTHR36175:SF1">
    <property type="entry name" value="CYANOPHYCINASE"/>
    <property type="match status" value="1"/>
</dbReference>
<proteinExistence type="inferred from homology"/>
<keyword evidence="7" id="KW-0378">Hydrolase</keyword>
<accession>A0A0J9EDZ1</accession>
<dbReference type="PANTHER" id="PTHR36175">
    <property type="entry name" value="CYANOPHYCINASE"/>
    <property type="match status" value="1"/>
</dbReference>
<comment type="function">
    <text evidence="2">Exopeptidase that catalyzes the hydrolytic cleavage of multi-L-arginyl-poly-L-aspartic acid (cyanophycin; a water-insoluble reserve polymer) into aspartate-arginine dipeptides.</text>
</comment>
<dbReference type="InterPro" id="IPR005320">
    <property type="entry name" value="Peptidase_S51"/>
</dbReference>
<name>A0A0J9EDZ1_9RHOB</name>
<dbReference type="InterPro" id="IPR011811">
    <property type="entry name" value="Peptidase_S51_cyanophycinase"/>
</dbReference>
<evidence type="ECO:0000313" key="9">
    <source>
        <dbReference type="EMBL" id="KMW59949.1"/>
    </source>
</evidence>
<dbReference type="InterPro" id="IPR029062">
    <property type="entry name" value="Class_I_gatase-like"/>
</dbReference>
<organism evidence="9 10">
    <name type="scientific">Candidatus Rhodobacter oscarellae</name>
    <dbReference type="NCBI Taxonomy" id="1675527"/>
    <lineage>
        <taxon>Bacteria</taxon>
        <taxon>Pseudomonadati</taxon>
        <taxon>Pseudomonadota</taxon>
        <taxon>Alphaproteobacteria</taxon>
        <taxon>Rhodobacterales</taxon>
        <taxon>Rhodobacter group</taxon>
        <taxon>Rhodobacter</taxon>
    </lineage>
</organism>
<dbReference type="NCBIfam" id="TIGR02069">
    <property type="entry name" value="cyanophycinase"/>
    <property type="match status" value="1"/>
</dbReference>
<dbReference type="STRING" id="1675527.AIOL_000098"/>
<dbReference type="PATRIC" id="fig|1675527.3.peg.120"/>
<keyword evidence="10" id="KW-1185">Reference proteome</keyword>
<dbReference type="AlphaFoldDB" id="A0A0J9EDZ1"/>
<gene>
    <name evidence="9" type="ORF">AIOL_000098</name>
</gene>
<dbReference type="CDD" id="cd03145">
    <property type="entry name" value="GAT1_cyanophycinase"/>
    <property type="match status" value="1"/>
</dbReference>
<dbReference type="EC" id="3.4.15.6" evidence="4"/>
<keyword evidence="6" id="KW-0645">Protease</keyword>
<comment type="similarity">
    <text evidence="3">Belongs to the peptidase S51 family.</text>
</comment>
<dbReference type="Proteomes" id="UP000037178">
    <property type="component" value="Unassembled WGS sequence"/>
</dbReference>
<evidence type="ECO:0000256" key="8">
    <source>
        <dbReference type="ARBA" id="ARBA00022825"/>
    </source>
</evidence>
<evidence type="ECO:0000256" key="7">
    <source>
        <dbReference type="ARBA" id="ARBA00022801"/>
    </source>
</evidence>
<keyword evidence="8" id="KW-0720">Serine protease</keyword>